<keyword evidence="3" id="KW-1185">Reference proteome</keyword>
<protein>
    <submittedName>
        <fullName evidence="2">Uncharacterized protein</fullName>
    </submittedName>
</protein>
<keyword evidence="1" id="KW-0812">Transmembrane</keyword>
<dbReference type="AlphaFoldDB" id="A0A5C3L267"/>
<sequence>MTKKMMIYLLDTLTTADACSPRTKLAMLCYVMTWDQQTLYRFLPPTPYPLHSPSITYPAHVIDLPPIISTTYLSSPLAIISISYHPHLPPIISTSTIDLPPIPRISSIYIPLSLLTTTKDDPATKLLIDVYLSFYHFLFFLISFFLFLGRARGVVLILILILTLHSIVGILMAYGQAWTFVRPFCSCSCSCSVLIF</sequence>
<name>A0A5C3L267_COPMA</name>
<dbReference type="EMBL" id="ML210170">
    <property type="protein sequence ID" value="TFK26907.1"/>
    <property type="molecule type" value="Genomic_DNA"/>
</dbReference>
<gene>
    <name evidence="2" type="ORF">FA15DRAFT_667014</name>
</gene>
<feature type="transmembrane region" description="Helical" evidence="1">
    <location>
        <begin position="154"/>
        <end position="174"/>
    </location>
</feature>
<organism evidence="2 3">
    <name type="scientific">Coprinopsis marcescibilis</name>
    <name type="common">Agaric fungus</name>
    <name type="synonym">Psathyrella marcescibilis</name>
    <dbReference type="NCBI Taxonomy" id="230819"/>
    <lineage>
        <taxon>Eukaryota</taxon>
        <taxon>Fungi</taxon>
        <taxon>Dikarya</taxon>
        <taxon>Basidiomycota</taxon>
        <taxon>Agaricomycotina</taxon>
        <taxon>Agaricomycetes</taxon>
        <taxon>Agaricomycetidae</taxon>
        <taxon>Agaricales</taxon>
        <taxon>Agaricineae</taxon>
        <taxon>Psathyrellaceae</taxon>
        <taxon>Coprinopsis</taxon>
    </lineage>
</organism>
<evidence type="ECO:0000256" key="1">
    <source>
        <dbReference type="SAM" id="Phobius"/>
    </source>
</evidence>
<keyword evidence="1" id="KW-0472">Membrane</keyword>
<dbReference type="Proteomes" id="UP000307440">
    <property type="component" value="Unassembled WGS sequence"/>
</dbReference>
<accession>A0A5C3L267</accession>
<evidence type="ECO:0000313" key="3">
    <source>
        <dbReference type="Proteomes" id="UP000307440"/>
    </source>
</evidence>
<keyword evidence="1" id="KW-1133">Transmembrane helix</keyword>
<feature type="transmembrane region" description="Helical" evidence="1">
    <location>
        <begin position="126"/>
        <end position="148"/>
    </location>
</feature>
<evidence type="ECO:0000313" key="2">
    <source>
        <dbReference type="EMBL" id="TFK26907.1"/>
    </source>
</evidence>
<proteinExistence type="predicted"/>
<reference evidence="2 3" key="1">
    <citation type="journal article" date="2019" name="Nat. Ecol. Evol.">
        <title>Megaphylogeny resolves global patterns of mushroom evolution.</title>
        <authorList>
            <person name="Varga T."/>
            <person name="Krizsan K."/>
            <person name="Foldi C."/>
            <person name="Dima B."/>
            <person name="Sanchez-Garcia M."/>
            <person name="Sanchez-Ramirez S."/>
            <person name="Szollosi G.J."/>
            <person name="Szarkandi J.G."/>
            <person name="Papp V."/>
            <person name="Albert L."/>
            <person name="Andreopoulos W."/>
            <person name="Angelini C."/>
            <person name="Antonin V."/>
            <person name="Barry K.W."/>
            <person name="Bougher N.L."/>
            <person name="Buchanan P."/>
            <person name="Buyck B."/>
            <person name="Bense V."/>
            <person name="Catcheside P."/>
            <person name="Chovatia M."/>
            <person name="Cooper J."/>
            <person name="Damon W."/>
            <person name="Desjardin D."/>
            <person name="Finy P."/>
            <person name="Geml J."/>
            <person name="Haridas S."/>
            <person name="Hughes K."/>
            <person name="Justo A."/>
            <person name="Karasinski D."/>
            <person name="Kautmanova I."/>
            <person name="Kiss B."/>
            <person name="Kocsube S."/>
            <person name="Kotiranta H."/>
            <person name="LaButti K.M."/>
            <person name="Lechner B.E."/>
            <person name="Liimatainen K."/>
            <person name="Lipzen A."/>
            <person name="Lukacs Z."/>
            <person name="Mihaltcheva S."/>
            <person name="Morgado L.N."/>
            <person name="Niskanen T."/>
            <person name="Noordeloos M.E."/>
            <person name="Ohm R.A."/>
            <person name="Ortiz-Santana B."/>
            <person name="Ovrebo C."/>
            <person name="Racz N."/>
            <person name="Riley R."/>
            <person name="Savchenko A."/>
            <person name="Shiryaev A."/>
            <person name="Soop K."/>
            <person name="Spirin V."/>
            <person name="Szebenyi C."/>
            <person name="Tomsovsky M."/>
            <person name="Tulloss R.E."/>
            <person name="Uehling J."/>
            <person name="Grigoriev I.V."/>
            <person name="Vagvolgyi C."/>
            <person name="Papp T."/>
            <person name="Martin F.M."/>
            <person name="Miettinen O."/>
            <person name="Hibbett D.S."/>
            <person name="Nagy L.G."/>
        </authorList>
    </citation>
    <scope>NUCLEOTIDE SEQUENCE [LARGE SCALE GENOMIC DNA]</scope>
    <source>
        <strain evidence="2 3">CBS 121175</strain>
    </source>
</reference>